<reference evidence="3 4" key="1">
    <citation type="submission" date="2021-04" db="EMBL/GenBank/DDBJ databases">
        <title>Mariniflexile gromovii gen. nov., sp. nov., a gliding bacterium isolated from the sea urchin Strongylocentrotus intermedius.</title>
        <authorList>
            <person name="Ko S."/>
            <person name="Le V."/>
            <person name="Ahn C.-Y."/>
            <person name="Oh H.-M."/>
        </authorList>
    </citation>
    <scope>NUCLEOTIDE SEQUENCE [LARGE SCALE GENOMIC DNA]</scope>
    <source>
        <strain evidence="3 4">KCTC 12570</strain>
    </source>
</reference>
<keyword evidence="1 2" id="KW-0238">DNA-binding</keyword>
<dbReference type="Gene3D" id="2.40.50.140">
    <property type="entry name" value="Nucleic acid-binding proteins"/>
    <property type="match status" value="1"/>
</dbReference>
<dbReference type="InterPro" id="IPR011344">
    <property type="entry name" value="ssDNA-bd"/>
</dbReference>
<protein>
    <recommendedName>
        <fullName evidence="2">Single-stranded DNA-binding protein</fullName>
    </recommendedName>
</protein>
<dbReference type="PROSITE" id="PS50935">
    <property type="entry name" value="SSB"/>
    <property type="match status" value="1"/>
</dbReference>
<dbReference type="SUPFAM" id="SSF50249">
    <property type="entry name" value="Nucleic acid-binding proteins"/>
    <property type="match status" value="1"/>
</dbReference>
<gene>
    <name evidence="3" type="ORF">J8H85_01080</name>
</gene>
<dbReference type="GO" id="GO:0003677">
    <property type="term" value="F:DNA binding"/>
    <property type="evidence" value="ECO:0007669"/>
    <property type="project" value="UniProtKB-KW"/>
</dbReference>
<sequence length="113" mass="13045">MKQIQVTGHLGKDAEVLKKEKSKEYFTLFFSVAHTEKFKDASGKEISKTEWFSCFKRYKKEPNKILEILKKGTKVFVSGKPSFNIVNNNQGVYINVNIDVNEIDFMTKSDDND</sequence>
<evidence type="ECO:0000313" key="3">
    <source>
        <dbReference type="EMBL" id="MBP0902406.1"/>
    </source>
</evidence>
<dbReference type="Proteomes" id="UP000670776">
    <property type="component" value="Unassembled WGS sequence"/>
</dbReference>
<dbReference type="Pfam" id="PF00436">
    <property type="entry name" value="SSB"/>
    <property type="match status" value="1"/>
</dbReference>
<dbReference type="RefSeq" id="WP_209651797.1">
    <property type="nucleotide sequence ID" value="NZ_JAGJCB010000001.1"/>
</dbReference>
<comment type="caution">
    <text evidence="3">The sequence shown here is derived from an EMBL/GenBank/DDBJ whole genome shotgun (WGS) entry which is preliminary data.</text>
</comment>
<organism evidence="3 4">
    <name type="scientific">Mariniflexile gromovii</name>
    <dbReference type="NCBI Taxonomy" id="362523"/>
    <lineage>
        <taxon>Bacteria</taxon>
        <taxon>Pseudomonadati</taxon>
        <taxon>Bacteroidota</taxon>
        <taxon>Flavobacteriia</taxon>
        <taxon>Flavobacteriales</taxon>
        <taxon>Flavobacteriaceae</taxon>
        <taxon>Mariniflexile</taxon>
    </lineage>
</organism>
<evidence type="ECO:0000256" key="1">
    <source>
        <dbReference type="ARBA" id="ARBA00023125"/>
    </source>
</evidence>
<dbReference type="InterPro" id="IPR000424">
    <property type="entry name" value="Primosome_PriB/ssb"/>
</dbReference>
<dbReference type="PIRSF" id="PIRSF002070">
    <property type="entry name" value="SSB"/>
    <property type="match status" value="1"/>
</dbReference>
<evidence type="ECO:0000256" key="2">
    <source>
        <dbReference type="PIRNR" id="PIRNR002070"/>
    </source>
</evidence>
<proteinExistence type="predicted"/>
<dbReference type="InterPro" id="IPR012340">
    <property type="entry name" value="NA-bd_OB-fold"/>
</dbReference>
<dbReference type="EMBL" id="JAGJCB010000001">
    <property type="protein sequence ID" value="MBP0902406.1"/>
    <property type="molecule type" value="Genomic_DNA"/>
</dbReference>
<accession>A0ABS4BPA3</accession>
<keyword evidence="4" id="KW-1185">Reference proteome</keyword>
<evidence type="ECO:0000313" key="4">
    <source>
        <dbReference type="Proteomes" id="UP000670776"/>
    </source>
</evidence>
<name>A0ABS4BPA3_9FLAO</name>